<evidence type="ECO:0000256" key="1">
    <source>
        <dbReference type="ARBA" id="ARBA00004394"/>
    </source>
</evidence>
<comment type="subcellular location">
    <subcellularLocation>
        <location evidence="1">Golgi apparatus membrane</location>
    </subcellularLocation>
</comment>
<dbReference type="AlphaFoldDB" id="A0A9P6IT74"/>
<comment type="caution">
    <text evidence="12">The sequence shown here is derived from an EMBL/GenBank/DDBJ whole genome shotgun (WGS) entry which is preliminary data.</text>
</comment>
<evidence type="ECO:0000256" key="6">
    <source>
        <dbReference type="ARBA" id="ARBA00023034"/>
    </source>
</evidence>
<evidence type="ECO:0000313" key="13">
    <source>
        <dbReference type="Proteomes" id="UP000738359"/>
    </source>
</evidence>
<evidence type="ECO:0000256" key="7">
    <source>
        <dbReference type="ARBA" id="ARBA00023136"/>
    </source>
</evidence>
<accession>A0A9P6IT74</accession>
<evidence type="ECO:0000256" key="5">
    <source>
        <dbReference type="ARBA" id="ARBA00022737"/>
    </source>
</evidence>
<evidence type="ECO:0000256" key="2">
    <source>
        <dbReference type="ARBA" id="ARBA00007144"/>
    </source>
</evidence>
<organism evidence="12 13">
    <name type="scientific">Mortierella alpina</name>
    <name type="common">Oleaginous fungus</name>
    <name type="synonym">Mortierella renispora</name>
    <dbReference type="NCBI Taxonomy" id="64518"/>
    <lineage>
        <taxon>Eukaryota</taxon>
        <taxon>Fungi</taxon>
        <taxon>Fungi incertae sedis</taxon>
        <taxon>Mucoromycota</taxon>
        <taxon>Mortierellomycotina</taxon>
        <taxon>Mortierellomycetes</taxon>
        <taxon>Mortierellales</taxon>
        <taxon>Mortierellaceae</taxon>
        <taxon>Mortierella</taxon>
    </lineage>
</organism>
<evidence type="ECO:0000256" key="10">
    <source>
        <dbReference type="SAM" id="MobiDB-lite"/>
    </source>
</evidence>
<keyword evidence="7" id="KW-0472">Membrane</keyword>
<dbReference type="PROSITE" id="PS51865">
    <property type="entry name" value="PDZ_GRASP"/>
    <property type="match status" value="2"/>
</dbReference>
<keyword evidence="5" id="KW-0677">Repeat</keyword>
<dbReference type="Gene3D" id="2.30.42.10">
    <property type="match status" value="2"/>
</dbReference>
<dbReference type="Pfam" id="PF04495">
    <property type="entry name" value="GRASP55_65"/>
    <property type="match status" value="1"/>
</dbReference>
<dbReference type="EMBL" id="JAAAHY010001770">
    <property type="protein sequence ID" value="KAF9946866.1"/>
    <property type="molecule type" value="Genomic_DNA"/>
</dbReference>
<keyword evidence="9" id="KW-0479">Metal-binding</keyword>
<proteinExistence type="inferred from homology"/>
<feature type="binding site" evidence="9">
    <location>
        <position position="17"/>
    </location>
    <ligand>
        <name>Zn(2+)</name>
        <dbReference type="ChEBI" id="CHEBI:29105"/>
    </ligand>
</feature>
<feature type="binding site" evidence="9">
    <location>
        <position position="104"/>
    </location>
    <ligand>
        <name>Zn(2+)</name>
        <dbReference type="ChEBI" id="CHEBI:29105"/>
    </ligand>
</feature>
<keyword evidence="8" id="KW-0449">Lipoprotein</keyword>
<evidence type="ECO:0000313" key="12">
    <source>
        <dbReference type="EMBL" id="KAF9946866.1"/>
    </source>
</evidence>
<dbReference type="FunFam" id="2.30.42.10:FF:000056">
    <property type="entry name" value="Golgi reassembly-stacking protein 2 isoform 1"/>
    <property type="match status" value="1"/>
</dbReference>
<dbReference type="FunFam" id="2.30.42.10:FF:000026">
    <property type="entry name" value="Golgi reassembly stacking protein 2"/>
    <property type="match status" value="1"/>
</dbReference>
<dbReference type="SUPFAM" id="SSF50156">
    <property type="entry name" value="PDZ domain-like"/>
    <property type="match status" value="1"/>
</dbReference>
<feature type="domain" description="PDZ GRASP-type" evidence="11">
    <location>
        <begin position="14"/>
        <end position="106"/>
    </location>
</feature>
<evidence type="ECO:0000256" key="4">
    <source>
        <dbReference type="ARBA" id="ARBA00022707"/>
    </source>
</evidence>
<dbReference type="Proteomes" id="UP000738359">
    <property type="component" value="Unassembled WGS sequence"/>
</dbReference>
<feature type="domain" description="PDZ GRASP-type" evidence="11">
    <location>
        <begin position="112"/>
        <end position="201"/>
    </location>
</feature>
<dbReference type="GO" id="GO:0046872">
    <property type="term" value="F:metal ion binding"/>
    <property type="evidence" value="ECO:0007669"/>
    <property type="project" value="UniProtKB-KW"/>
</dbReference>
<evidence type="ECO:0000256" key="3">
    <source>
        <dbReference type="ARBA" id="ARBA00022553"/>
    </source>
</evidence>
<dbReference type="PANTHER" id="PTHR12893">
    <property type="entry name" value="GOLGI REASSEMBLY STACKING PROTEIN GRASP"/>
    <property type="match status" value="1"/>
</dbReference>
<keyword evidence="4" id="KW-0519">Myristate</keyword>
<name>A0A9P6IT74_MORAP</name>
<gene>
    <name evidence="12" type="primary">GORASP2</name>
    <name evidence="12" type="ORF">BGZ70_002992</name>
</gene>
<evidence type="ECO:0000259" key="11">
    <source>
        <dbReference type="PROSITE" id="PS51865"/>
    </source>
</evidence>
<keyword evidence="3" id="KW-0597">Phosphoprotein</keyword>
<keyword evidence="13" id="KW-1185">Reference proteome</keyword>
<evidence type="ECO:0000256" key="8">
    <source>
        <dbReference type="ARBA" id="ARBA00023288"/>
    </source>
</evidence>
<dbReference type="InterPro" id="IPR024958">
    <property type="entry name" value="GRASP_PDZ"/>
</dbReference>
<feature type="region of interest" description="Disordered" evidence="10">
    <location>
        <begin position="210"/>
        <end position="339"/>
    </location>
</feature>
<feature type="compositionally biased region" description="Low complexity" evidence="10">
    <location>
        <begin position="470"/>
        <end position="479"/>
    </location>
</feature>
<dbReference type="GO" id="GO:0007030">
    <property type="term" value="P:Golgi organization"/>
    <property type="evidence" value="ECO:0007669"/>
    <property type="project" value="TreeGrafter"/>
</dbReference>
<evidence type="ECO:0000256" key="9">
    <source>
        <dbReference type="PIRSR" id="PIRSR607583-1"/>
    </source>
</evidence>
<reference evidence="12" key="1">
    <citation type="journal article" date="2020" name="Fungal Divers.">
        <title>Resolving the Mortierellaceae phylogeny through synthesis of multi-gene phylogenetics and phylogenomics.</title>
        <authorList>
            <person name="Vandepol N."/>
            <person name="Liber J."/>
            <person name="Desiro A."/>
            <person name="Na H."/>
            <person name="Kennedy M."/>
            <person name="Barry K."/>
            <person name="Grigoriev I.V."/>
            <person name="Miller A.N."/>
            <person name="O'Donnell K."/>
            <person name="Stajich J.E."/>
            <person name="Bonito G."/>
        </authorList>
    </citation>
    <scope>NUCLEOTIDE SEQUENCE</scope>
    <source>
        <strain evidence="12">CK1249</strain>
    </source>
</reference>
<dbReference type="PANTHER" id="PTHR12893:SF0">
    <property type="entry name" value="GRASP65"/>
    <property type="match status" value="1"/>
</dbReference>
<sequence length="479" mass="52561">MGNATSGEEGRHRLGYHVLRVKDDSPAYRAGIRPFFDYIVAINGVRLNTEGTYLQDQMRANEDRPVMLDVYSTREQAGRRVEMIPTKNWGDGKGGLIGCSIRFCMFDAVNDVVWHILDVAHGSPAERAGLCAHSDYVIGTPYGIMRGEGDLYDLVEDNIGEPLRLHVYNSETDHVREIVIIPNEEWGGEGLLGCDVGYGYLHRLPRQGSIIHHGSDGSPRRTPSLPYPPSQEMTADHSYIRNTMPASFGPGEEPFDIVAPTPRPSQSPSWLNPSEILEGSLQKAASVASTSATEQEQELPPLRFGRGERPDAEDEPESEDEFVPKTRRGPVNPQDSTIVPTSPGSQAAFAGIHSTMQHPAVQDPVQPTLPTQLRLQAMTIQESQSNADFSPRAETAQLSSQVYGPAYSLPSAPPSQPAVHQLYHDQARPKGHGGQPLSPPETKRAQVNTGDIPFGAEESSDFASTLGMPQQQQQQQYRQ</sequence>
<keyword evidence="6" id="KW-0333">Golgi apparatus</keyword>
<dbReference type="InterPro" id="IPR007583">
    <property type="entry name" value="GRASP55_65"/>
</dbReference>
<comment type="similarity">
    <text evidence="2">Belongs to the GORASP family.</text>
</comment>
<feature type="region of interest" description="Disordered" evidence="10">
    <location>
        <begin position="404"/>
        <end position="479"/>
    </location>
</feature>
<dbReference type="OrthoDB" id="3318at2759"/>
<dbReference type="GO" id="GO:0000139">
    <property type="term" value="C:Golgi membrane"/>
    <property type="evidence" value="ECO:0007669"/>
    <property type="project" value="UniProtKB-SubCell"/>
</dbReference>
<dbReference type="InterPro" id="IPR036034">
    <property type="entry name" value="PDZ_sf"/>
</dbReference>
<protein>
    <submittedName>
        <fullName evidence="12">Golgi reassembly-stacking protein 2</fullName>
    </submittedName>
</protein>
<feature type="compositionally biased region" description="Acidic residues" evidence="10">
    <location>
        <begin position="311"/>
        <end position="321"/>
    </location>
</feature>
<keyword evidence="9" id="KW-0862">Zinc</keyword>